<accession>A0A923LSS3</accession>
<feature type="domain" description="Peptidase M16 N-terminal" evidence="1">
    <location>
        <begin position="53"/>
        <end position="170"/>
    </location>
</feature>
<name>A0A923LSS3_9FIRM</name>
<dbReference type="GO" id="GO:0046872">
    <property type="term" value="F:metal ion binding"/>
    <property type="evidence" value="ECO:0007669"/>
    <property type="project" value="InterPro"/>
</dbReference>
<keyword evidence="4" id="KW-1185">Reference proteome</keyword>
<evidence type="ECO:0000313" key="3">
    <source>
        <dbReference type="EMBL" id="MBC5724449.1"/>
    </source>
</evidence>
<dbReference type="RefSeq" id="WP_186949527.1">
    <property type="nucleotide sequence ID" value="NZ_JACOPL010000002.1"/>
</dbReference>
<protein>
    <submittedName>
        <fullName evidence="3">Insulinase family protein</fullName>
    </submittedName>
</protein>
<dbReference type="Gene3D" id="3.30.830.10">
    <property type="entry name" value="Metalloenzyme, LuxS/M16 peptidase-like"/>
    <property type="match status" value="2"/>
</dbReference>
<dbReference type="NCBIfam" id="NF047421">
    <property type="entry name" value="YfmH_fam"/>
    <property type="match status" value="1"/>
</dbReference>
<evidence type="ECO:0000313" key="4">
    <source>
        <dbReference type="Proteomes" id="UP000606499"/>
    </source>
</evidence>
<gene>
    <name evidence="3" type="ORF">H8S45_03055</name>
</gene>
<dbReference type="Pfam" id="PF05193">
    <property type="entry name" value="Peptidase_M16_C"/>
    <property type="match status" value="1"/>
</dbReference>
<evidence type="ECO:0000259" key="1">
    <source>
        <dbReference type="Pfam" id="PF00675"/>
    </source>
</evidence>
<dbReference type="InterPro" id="IPR011765">
    <property type="entry name" value="Pept_M16_N"/>
</dbReference>
<dbReference type="EMBL" id="JACOPL010000002">
    <property type="protein sequence ID" value="MBC5724449.1"/>
    <property type="molecule type" value="Genomic_DNA"/>
</dbReference>
<dbReference type="InterPro" id="IPR007863">
    <property type="entry name" value="Peptidase_M16_C"/>
</dbReference>
<feature type="domain" description="Peptidase M16 C-terminal" evidence="2">
    <location>
        <begin position="179"/>
        <end position="355"/>
    </location>
</feature>
<dbReference type="SUPFAM" id="SSF63411">
    <property type="entry name" value="LuxS/MPP-like metallohydrolase"/>
    <property type="match status" value="2"/>
</dbReference>
<reference evidence="3" key="1">
    <citation type="submission" date="2020-08" db="EMBL/GenBank/DDBJ databases">
        <title>Genome public.</title>
        <authorList>
            <person name="Liu C."/>
            <person name="Sun Q."/>
        </authorList>
    </citation>
    <scope>NUCLEOTIDE SEQUENCE</scope>
    <source>
        <strain evidence="3">NSJ-28</strain>
    </source>
</reference>
<dbReference type="PANTHER" id="PTHR11851:SF134">
    <property type="entry name" value="ZINC-DEPENDENT PROTEASE"/>
    <property type="match status" value="1"/>
</dbReference>
<organism evidence="3 4">
    <name type="scientific">Agathobaculum faecis</name>
    <dbReference type="NCBI Taxonomy" id="2763013"/>
    <lineage>
        <taxon>Bacteria</taxon>
        <taxon>Bacillati</taxon>
        <taxon>Bacillota</taxon>
        <taxon>Clostridia</taxon>
        <taxon>Eubacteriales</taxon>
        <taxon>Butyricicoccaceae</taxon>
        <taxon>Agathobaculum</taxon>
    </lineage>
</organism>
<dbReference type="Proteomes" id="UP000606499">
    <property type="component" value="Unassembled WGS sequence"/>
</dbReference>
<evidence type="ECO:0000259" key="2">
    <source>
        <dbReference type="Pfam" id="PF05193"/>
    </source>
</evidence>
<dbReference type="AlphaFoldDB" id="A0A923LSS3"/>
<dbReference type="InterPro" id="IPR050361">
    <property type="entry name" value="MPP/UQCRC_Complex"/>
</dbReference>
<dbReference type="Pfam" id="PF00675">
    <property type="entry name" value="Peptidase_M16"/>
    <property type="match status" value="1"/>
</dbReference>
<dbReference type="InterPro" id="IPR011249">
    <property type="entry name" value="Metalloenz_LuxS/M16"/>
</dbReference>
<dbReference type="PANTHER" id="PTHR11851">
    <property type="entry name" value="METALLOPROTEASE"/>
    <property type="match status" value="1"/>
</dbReference>
<comment type="caution">
    <text evidence="3">The sequence shown here is derived from an EMBL/GenBank/DDBJ whole genome shotgun (WGS) entry which is preliminary data.</text>
</comment>
<proteinExistence type="predicted"/>
<sequence>MSKQYSALRERMETRTLDNGLRICYLPKEGFSKTFAILAANFGSVDASFTCEGRRYDTPAGVAHFLEHKMFEDQDGNALQKFARTGASPNAFTSQTMTAYHFSCTDRFEENLEILLKFVFTPYFTEENVQKERGIIGQEIGMMDDTPGWQAFVGLFQGLYRTHPVRVSIAGSTESIAQITPETLYACHRAFYSPKNMALVICGTADFDEACRIAAQFSPQDAPEIGRRHYGTRRETVNELTVTRCMQVSQPQFLLGFKDIPLEPDESRLRRSLLGELAVRILCGDNSPLYASLYEKRLIGRDFDTDYTVIPEGAAAILGGESRDPEAVRAAVEQEVARLAHEGADHALFSRMKKAVYGLHLRVLDAPESYARQEVGALFAGEHYLDFAALFDTISPDDVQAMFARWARRDRSSLSVVEPQQ</sequence>